<dbReference type="EMBL" id="JALHLE010000043">
    <property type="protein sequence ID" value="MCJ2180821.1"/>
    <property type="molecule type" value="Genomic_DNA"/>
</dbReference>
<accession>A0ABT0B701</accession>
<evidence type="ECO:0000313" key="2">
    <source>
        <dbReference type="Proteomes" id="UP001162880"/>
    </source>
</evidence>
<comment type="caution">
    <text evidence="1">The sequence shown here is derived from an EMBL/GenBank/DDBJ whole genome shotgun (WGS) entry which is preliminary data.</text>
</comment>
<gene>
    <name evidence="1" type="ORF">MTR64_19795</name>
</gene>
<dbReference type="Proteomes" id="UP001162880">
    <property type="component" value="Unassembled WGS sequence"/>
</dbReference>
<name>A0ABT0B701_9SPHN</name>
<keyword evidence="2" id="KW-1185">Reference proteome</keyword>
<sequence length="152" mass="17068">MKLPSYLMTELVRRLERDVDRKKLTRIIEPLGLTLDEPGPPPDTDEMVERYDTPCDVGSFVLEGRLELLGFSVPLHFRVNYAGRITSDDPMDVLFGGPSITLDLLTWTEDKPSVPEWVPVGPGIFSNAMVERVWGEVALHALDQAYAPENDT</sequence>
<evidence type="ECO:0000313" key="1">
    <source>
        <dbReference type="EMBL" id="MCJ2180821.1"/>
    </source>
</evidence>
<proteinExistence type="predicted"/>
<organism evidence="1 2">
    <name type="scientific">Novosphingobium album</name>
    <name type="common">ex Hu et al. 2023</name>
    <dbReference type="NCBI Taxonomy" id="2930093"/>
    <lineage>
        <taxon>Bacteria</taxon>
        <taxon>Pseudomonadati</taxon>
        <taxon>Pseudomonadota</taxon>
        <taxon>Alphaproteobacteria</taxon>
        <taxon>Sphingomonadales</taxon>
        <taxon>Sphingomonadaceae</taxon>
        <taxon>Novosphingobium</taxon>
    </lineage>
</organism>
<reference evidence="1" key="1">
    <citation type="submission" date="2022-03" db="EMBL/GenBank/DDBJ databases">
        <title>Identification of a novel bacterium isolated from mangrove sediments.</title>
        <authorList>
            <person name="Pan X."/>
        </authorList>
    </citation>
    <scope>NUCLEOTIDE SEQUENCE</scope>
    <source>
        <strain evidence="1">B2580</strain>
    </source>
</reference>
<protein>
    <submittedName>
        <fullName evidence="1">Uncharacterized protein</fullName>
    </submittedName>
</protein>